<dbReference type="AlphaFoldDB" id="A0A3P7C182"/>
<gene>
    <name evidence="2" type="ORF">SSLN_LOCUS1481</name>
</gene>
<keyword evidence="1" id="KW-0472">Membrane</keyword>
<proteinExistence type="predicted"/>
<sequence length="141" mass="15343">MHAITRLRSTLETTLRSSPASDHLTRFEPNLPSIVCTLAPSFWVDHLRTLLWSAYMAFEWTATAASAAGQSPTDTGASSALFGAAFSGEAQQAFTNPPSSDAHRRQRAAVKAIFYRAIEDLPWAKVCLLVFFLLPGSSSIL</sequence>
<evidence type="ECO:0000256" key="1">
    <source>
        <dbReference type="SAM" id="Phobius"/>
    </source>
</evidence>
<evidence type="ECO:0000313" key="3">
    <source>
        <dbReference type="Proteomes" id="UP000275846"/>
    </source>
</evidence>
<evidence type="ECO:0000313" key="2">
    <source>
        <dbReference type="EMBL" id="VDL87866.1"/>
    </source>
</evidence>
<dbReference type="OrthoDB" id="297219at2759"/>
<accession>A0A3P7C182</accession>
<reference evidence="2 3" key="1">
    <citation type="submission" date="2018-11" db="EMBL/GenBank/DDBJ databases">
        <authorList>
            <consortium name="Pathogen Informatics"/>
        </authorList>
    </citation>
    <scope>NUCLEOTIDE SEQUENCE [LARGE SCALE GENOMIC DNA]</scope>
    <source>
        <strain evidence="2 3">NST_G2</strain>
    </source>
</reference>
<feature type="transmembrane region" description="Helical" evidence="1">
    <location>
        <begin position="113"/>
        <end position="134"/>
    </location>
</feature>
<keyword evidence="1" id="KW-1133">Transmembrane helix</keyword>
<dbReference type="Proteomes" id="UP000275846">
    <property type="component" value="Unassembled WGS sequence"/>
</dbReference>
<dbReference type="EMBL" id="UYSU01003362">
    <property type="protein sequence ID" value="VDL87866.1"/>
    <property type="molecule type" value="Genomic_DNA"/>
</dbReference>
<keyword evidence="3" id="KW-1185">Reference proteome</keyword>
<organism evidence="2 3">
    <name type="scientific">Schistocephalus solidus</name>
    <name type="common">Tapeworm</name>
    <dbReference type="NCBI Taxonomy" id="70667"/>
    <lineage>
        <taxon>Eukaryota</taxon>
        <taxon>Metazoa</taxon>
        <taxon>Spiralia</taxon>
        <taxon>Lophotrochozoa</taxon>
        <taxon>Platyhelminthes</taxon>
        <taxon>Cestoda</taxon>
        <taxon>Eucestoda</taxon>
        <taxon>Diphyllobothriidea</taxon>
        <taxon>Diphyllobothriidae</taxon>
        <taxon>Schistocephalus</taxon>
    </lineage>
</organism>
<dbReference type="STRING" id="70667.A0A3P7C182"/>
<name>A0A3P7C182_SCHSO</name>
<keyword evidence="1" id="KW-0812">Transmembrane</keyword>
<protein>
    <submittedName>
        <fullName evidence="2">Uncharacterized protein</fullName>
    </submittedName>
</protein>